<accession>B3V6X7</accession>
<dbReference type="InterPro" id="IPR036390">
    <property type="entry name" value="WH_DNA-bd_sf"/>
</dbReference>
<name>B3V6X7_9ARCH</name>
<evidence type="ECO:0000256" key="1">
    <source>
        <dbReference type="SAM" id="MobiDB-lite"/>
    </source>
</evidence>
<dbReference type="InterPro" id="IPR036388">
    <property type="entry name" value="WH-like_DNA-bd_sf"/>
</dbReference>
<feature type="region of interest" description="Disordered" evidence="1">
    <location>
        <begin position="1"/>
        <end position="69"/>
    </location>
</feature>
<sequence length="230" mass="26709">MTEPEPEHKPEPEPEHKPEPEPEHKPEPEPEHKPEPEPEHKPEPEPEHKPEPEPEHKPEPEPEHKPEPETKHLLVLERMNRGAKNFEKIQKITGLERDELASILEDLEKRGLMKVEEKSGLFGPKVELYLTDKGDMHLQEFLRKDQKPKFIAREAEAKNWVYDLIKGDKQFVFVSEVPGPDHKIMVRLIDGILYVRGSGGFSKEVVIENSNEMQISDFKYRNGVLTLKIN</sequence>
<reference evidence="2" key="1">
    <citation type="journal article" date="2008" name="ISME J.">
        <title>Hindsight in the relative abundance, metabolic potential and genome dynamics of uncultivated marine archaea from comparative metagenomic analyses of bathypelagic plankton of different oceanic regions.</title>
        <authorList>
            <person name="Martin-Cuadrado A.B."/>
            <person name="Rodriguez-Valera F."/>
            <person name="Moreira D."/>
            <person name="Alba J.C."/>
            <person name="Ivars-Martinez E."/>
            <person name="Henn M.R."/>
            <person name="Talla E."/>
            <person name="Lopez-Garcia P."/>
        </authorList>
    </citation>
    <scope>NUCLEOTIDE SEQUENCE</scope>
</reference>
<dbReference type="SUPFAM" id="SSF46785">
    <property type="entry name" value="Winged helix' DNA-binding domain"/>
    <property type="match status" value="1"/>
</dbReference>
<evidence type="ECO:0000313" key="2">
    <source>
        <dbReference type="EMBL" id="ACF10050.1"/>
    </source>
</evidence>
<proteinExistence type="predicted"/>
<protein>
    <recommendedName>
        <fullName evidence="3">SHSP domain-containing protein</fullName>
    </recommendedName>
</protein>
<evidence type="ECO:0008006" key="3">
    <source>
        <dbReference type="Google" id="ProtNLM"/>
    </source>
</evidence>
<dbReference type="Gene3D" id="1.10.10.10">
    <property type="entry name" value="Winged helix-like DNA-binding domain superfamily/Winged helix DNA-binding domain"/>
    <property type="match status" value="1"/>
</dbReference>
<organism evidence="2">
    <name type="scientific">uncultured marine crenarchaeote SAT1000-21-C11</name>
    <dbReference type="NCBI Taxonomy" id="526689"/>
    <lineage>
        <taxon>Archaea</taxon>
        <taxon>Nitrososphaerota</taxon>
        <taxon>Nitrososphaeria</taxon>
        <taxon>Nitrosopumilales</taxon>
        <taxon>environmental samples</taxon>
    </lineage>
</organism>
<dbReference type="EMBL" id="EU686646">
    <property type="protein sequence ID" value="ACF10050.1"/>
    <property type="molecule type" value="Genomic_DNA"/>
</dbReference>
<dbReference type="AlphaFoldDB" id="B3V6X7"/>
<reference evidence="2" key="2">
    <citation type="submission" date="2008-05" db="EMBL/GenBank/DDBJ databases">
        <authorList>
            <person name="Martin-Cuadrado A.-B."/>
            <person name="Rodriguez-Valera F."/>
            <person name="Moreira D."/>
            <person name="Alba J.-C."/>
            <person name="Ivars-Martinez E."/>
            <person name="Henn M.R."/>
            <person name="Talla E."/>
            <person name="Lopez-Garcia P."/>
        </authorList>
    </citation>
    <scope>NUCLEOTIDE SEQUENCE</scope>
</reference>